<evidence type="ECO:0000256" key="1">
    <source>
        <dbReference type="SAM" id="MobiDB-lite"/>
    </source>
</evidence>
<feature type="region of interest" description="Disordered" evidence="1">
    <location>
        <begin position="20"/>
        <end position="100"/>
    </location>
</feature>
<proteinExistence type="predicted"/>
<evidence type="ECO:0000313" key="3">
    <source>
        <dbReference type="EMBL" id="MBG0568829.1"/>
    </source>
</evidence>
<dbReference type="Proteomes" id="UP000598146">
    <property type="component" value="Unassembled WGS sequence"/>
</dbReference>
<dbReference type="RefSeq" id="WP_196420598.1">
    <property type="nucleotide sequence ID" value="NZ_JADQTO010000046.1"/>
</dbReference>
<evidence type="ECO:0000313" key="4">
    <source>
        <dbReference type="Proteomes" id="UP000598146"/>
    </source>
</evidence>
<comment type="caution">
    <text evidence="3">The sequence shown here is derived from an EMBL/GenBank/DDBJ whole genome shotgun (WGS) entry which is preliminary data.</text>
</comment>
<keyword evidence="4" id="KW-1185">Reference proteome</keyword>
<keyword evidence="2" id="KW-0732">Signal</keyword>
<name>A0A931G827_9ACTN</name>
<evidence type="ECO:0000256" key="2">
    <source>
        <dbReference type="SAM" id="SignalP"/>
    </source>
</evidence>
<feature type="compositionally biased region" description="Pro residues" evidence="1">
    <location>
        <begin position="76"/>
        <end position="87"/>
    </location>
</feature>
<dbReference type="EMBL" id="JADQTO010000046">
    <property type="protein sequence ID" value="MBG0568829.1"/>
    <property type="molecule type" value="Genomic_DNA"/>
</dbReference>
<feature type="compositionally biased region" description="Pro residues" evidence="1">
    <location>
        <begin position="45"/>
        <end position="61"/>
    </location>
</feature>
<feature type="chain" id="PRO_5037921400" evidence="2">
    <location>
        <begin position="22"/>
        <end position="169"/>
    </location>
</feature>
<sequence length="169" mass="16422">MRRMLILLVAGIALAPLTACGSDPPSSEPSTAAPGGTPSASAPSASPPSTSPPSASPPNASPPNQAAPSTEAAPLPSGPAPGTPLPDPSSGELPGGLPFGERNLTGVVERSGDCTMLRVGARLWGLTGTPVAGLKTGAEVAVSGQVTTPGPACPPEVTRALVVQRATPV</sequence>
<organism evidence="3 4">
    <name type="scientific">Actinoplanes aureus</name>
    <dbReference type="NCBI Taxonomy" id="2792083"/>
    <lineage>
        <taxon>Bacteria</taxon>
        <taxon>Bacillati</taxon>
        <taxon>Actinomycetota</taxon>
        <taxon>Actinomycetes</taxon>
        <taxon>Micromonosporales</taxon>
        <taxon>Micromonosporaceae</taxon>
        <taxon>Actinoplanes</taxon>
    </lineage>
</organism>
<dbReference type="AlphaFoldDB" id="A0A931G827"/>
<accession>A0A931G827</accession>
<protein>
    <submittedName>
        <fullName evidence="3">Uncharacterized protein</fullName>
    </submittedName>
</protein>
<feature type="compositionally biased region" description="Low complexity" evidence="1">
    <location>
        <begin position="29"/>
        <end position="44"/>
    </location>
</feature>
<reference evidence="3" key="1">
    <citation type="submission" date="2020-11" db="EMBL/GenBank/DDBJ databases">
        <title>Isolation and identification of active actinomycetes.</title>
        <authorList>
            <person name="Sun X."/>
        </authorList>
    </citation>
    <scope>NUCLEOTIDE SEQUENCE</scope>
    <source>
        <strain evidence="3">NEAU-A11</strain>
    </source>
</reference>
<feature type="signal peptide" evidence="2">
    <location>
        <begin position="1"/>
        <end position="21"/>
    </location>
</feature>
<gene>
    <name evidence="3" type="ORF">I4J89_46195</name>
</gene>